<organism evidence="1 2">
    <name type="scientific">Panagrolaimus sp. JU765</name>
    <dbReference type="NCBI Taxonomy" id="591449"/>
    <lineage>
        <taxon>Eukaryota</taxon>
        <taxon>Metazoa</taxon>
        <taxon>Ecdysozoa</taxon>
        <taxon>Nematoda</taxon>
        <taxon>Chromadorea</taxon>
        <taxon>Rhabditida</taxon>
        <taxon>Tylenchina</taxon>
        <taxon>Panagrolaimomorpha</taxon>
        <taxon>Panagrolaimoidea</taxon>
        <taxon>Panagrolaimidae</taxon>
        <taxon>Panagrolaimus</taxon>
    </lineage>
</organism>
<name>A0AC34Q395_9BILA</name>
<accession>A0AC34Q395</accession>
<dbReference type="WBParaSite" id="JU765_v2.g12453.t1">
    <property type="protein sequence ID" value="JU765_v2.g12453.t1"/>
    <property type="gene ID" value="JU765_v2.g12453"/>
</dbReference>
<reference evidence="2" key="1">
    <citation type="submission" date="2022-11" db="UniProtKB">
        <authorList>
            <consortium name="WormBaseParasite"/>
        </authorList>
    </citation>
    <scope>IDENTIFICATION</scope>
</reference>
<evidence type="ECO:0000313" key="2">
    <source>
        <dbReference type="WBParaSite" id="JU765_v2.g12453.t1"/>
    </source>
</evidence>
<protein>
    <submittedName>
        <fullName evidence="2">Alpha-1,2-fucosyltransferase</fullName>
    </submittedName>
</protein>
<evidence type="ECO:0000313" key="1">
    <source>
        <dbReference type="Proteomes" id="UP000887576"/>
    </source>
</evidence>
<proteinExistence type="predicted"/>
<dbReference type="Proteomes" id="UP000887576">
    <property type="component" value="Unplaced"/>
</dbReference>
<sequence length="174" mass="20494">MCVHIRRGDFLTDIMLETTKEFTVPAIKFAYDYVKLKTKSPQISLVFIGNDPEFVHSLQIPKLFANTYSSEKLSRGEDICFGIHYCDSMIMTASGSTFSWWISYLMKPDSIIFYNSQVEKFSNFSKDYHDFDIFPPEWIKLTLKNNEVKLETKWWHQRNNKLPDLPSIDLQPWS</sequence>